<evidence type="ECO:0000313" key="2">
    <source>
        <dbReference type="Proteomes" id="UP000005244"/>
    </source>
</evidence>
<dbReference type="RefSeq" id="WP_009531172.1">
    <property type="nucleotide sequence ID" value="NZ_ALNK01000024.1"/>
</dbReference>
<protein>
    <submittedName>
        <fullName evidence="1">Uncharacterized protein</fullName>
    </submittedName>
</protein>
<name>J6HA43_9FIRM</name>
<gene>
    <name evidence="1" type="ORF">HMPREF1143_0456</name>
</gene>
<accession>J6HA43</accession>
<organism evidence="1 2">
    <name type="scientific">Peptoanaerobacter stomatis</name>
    <dbReference type="NCBI Taxonomy" id="796937"/>
    <lineage>
        <taxon>Bacteria</taxon>
        <taxon>Bacillati</taxon>
        <taxon>Bacillota</taxon>
        <taxon>Clostridia</taxon>
        <taxon>Peptostreptococcales</taxon>
        <taxon>Filifactoraceae</taxon>
        <taxon>Peptoanaerobacter</taxon>
    </lineage>
</organism>
<dbReference type="Proteomes" id="UP000005244">
    <property type="component" value="Unassembled WGS sequence"/>
</dbReference>
<sequence length="46" mass="5338">MIQITYDRNSLELIECECIKNEKVDLADLAFTLIDGFNEFLKEAEV</sequence>
<comment type="caution">
    <text evidence="1">The sequence shown here is derived from an EMBL/GenBank/DDBJ whole genome shotgun (WGS) entry which is preliminary data.</text>
</comment>
<reference evidence="1 2" key="1">
    <citation type="submission" date="2012-07" db="EMBL/GenBank/DDBJ databases">
        <authorList>
            <person name="Durkin A.S."/>
            <person name="McCorrison J."/>
            <person name="Torralba M."/>
            <person name="Gillis M."/>
            <person name="Methe B."/>
            <person name="Sutton G."/>
            <person name="Nelson K.E."/>
        </authorList>
    </citation>
    <scope>NUCLEOTIDE SEQUENCE [LARGE SCALE GENOMIC DNA]</scope>
    <source>
        <strain evidence="1 2">OBRC8</strain>
    </source>
</reference>
<keyword evidence="2" id="KW-1185">Reference proteome</keyword>
<evidence type="ECO:0000313" key="1">
    <source>
        <dbReference type="EMBL" id="EJU22035.1"/>
    </source>
</evidence>
<proteinExistence type="predicted"/>
<dbReference type="AlphaFoldDB" id="J6HA43"/>
<dbReference type="EMBL" id="ALNK01000024">
    <property type="protein sequence ID" value="EJU22035.1"/>
    <property type="molecule type" value="Genomic_DNA"/>
</dbReference>